<keyword evidence="6" id="KW-1185">Reference proteome</keyword>
<protein>
    <submittedName>
        <fullName evidence="5">Dual specificity protein phosphatase</fullName>
    </submittedName>
</protein>
<keyword evidence="1" id="KW-0378">Hydrolase</keyword>
<evidence type="ECO:0000313" key="6">
    <source>
        <dbReference type="Proteomes" id="UP000007089"/>
    </source>
</evidence>
<dbReference type="InterPro" id="IPR000340">
    <property type="entry name" value="Dual-sp_phosphatase_cat-dom"/>
</dbReference>
<reference evidence="5" key="1">
    <citation type="submission" date="2009-01" db="EMBL/GenBank/DDBJ databases">
        <title>Complete sequence of Anaeromyxobacter dehalogenans 2CP-1.</title>
        <authorList>
            <consortium name="US DOE Joint Genome Institute"/>
            <person name="Lucas S."/>
            <person name="Copeland A."/>
            <person name="Lapidus A."/>
            <person name="Glavina del Rio T."/>
            <person name="Dalin E."/>
            <person name="Tice H."/>
            <person name="Bruce D."/>
            <person name="Goodwin L."/>
            <person name="Pitluck S."/>
            <person name="Saunders E."/>
            <person name="Brettin T."/>
            <person name="Detter J.C."/>
            <person name="Han C."/>
            <person name="Larimer F."/>
            <person name="Land M."/>
            <person name="Hauser L."/>
            <person name="Kyrpides N."/>
            <person name="Ovchinnikova G."/>
            <person name="Beliaev A.S."/>
            <person name="Richardson P."/>
        </authorList>
    </citation>
    <scope>NUCLEOTIDE SEQUENCE</scope>
    <source>
        <strain evidence="5">2CP-1</strain>
    </source>
</reference>
<dbReference type="PANTHER" id="PTHR47216:SF4">
    <property type="entry name" value="OS01G0859400 PROTEIN"/>
    <property type="match status" value="1"/>
</dbReference>
<dbReference type="Pfam" id="PF00782">
    <property type="entry name" value="DSPc"/>
    <property type="match status" value="1"/>
</dbReference>
<proteinExistence type="predicted"/>
<evidence type="ECO:0000259" key="4">
    <source>
        <dbReference type="PROSITE" id="PS50056"/>
    </source>
</evidence>
<sequence length="189" mass="19948">MIDLHFVAPGLAVGACFPAEAALRLAREHGIQRVLDVRGEACDDAEALGACGIRLLHLPTRDTCAVSQERLREGVAFACEALERGERVLVHCQYGIGRSALVALCVLVARGVPPLEALAQAKDARPVISPSPEQLEAFAAFAARVRDEAGAAWPVPTLEALGIIAWRHLHDGRGAGPAPDAARQASTRA</sequence>
<dbReference type="PROSITE" id="PS50056">
    <property type="entry name" value="TYR_PHOSPHATASE_2"/>
    <property type="match status" value="1"/>
</dbReference>
<dbReference type="KEGG" id="acp:A2cp1_2275"/>
<accession>B8JA94</accession>
<dbReference type="InterPro" id="IPR000387">
    <property type="entry name" value="Tyr_Pase_dom"/>
</dbReference>
<dbReference type="SUPFAM" id="SSF52799">
    <property type="entry name" value="(Phosphotyrosine protein) phosphatases II"/>
    <property type="match status" value="1"/>
</dbReference>
<name>B8JA94_ANAD2</name>
<dbReference type="SMART" id="SM00195">
    <property type="entry name" value="DSPc"/>
    <property type="match status" value="1"/>
</dbReference>
<evidence type="ECO:0000313" key="5">
    <source>
        <dbReference type="EMBL" id="ACL65613.1"/>
    </source>
</evidence>
<feature type="domain" description="Tyrosine specific protein phosphatases" evidence="4">
    <location>
        <begin position="69"/>
        <end position="136"/>
    </location>
</feature>
<evidence type="ECO:0000259" key="3">
    <source>
        <dbReference type="PROSITE" id="PS50054"/>
    </source>
</evidence>
<dbReference type="EMBL" id="CP001359">
    <property type="protein sequence ID" value="ACL65613.1"/>
    <property type="molecule type" value="Genomic_DNA"/>
</dbReference>
<dbReference type="PANTHER" id="PTHR47216">
    <property type="match status" value="1"/>
</dbReference>
<dbReference type="Proteomes" id="UP000007089">
    <property type="component" value="Chromosome"/>
</dbReference>
<organism evidence="5 6">
    <name type="scientific">Anaeromyxobacter dehalogenans (strain ATCC BAA-258 / DSM 21875 / 2CP-1)</name>
    <dbReference type="NCBI Taxonomy" id="455488"/>
    <lineage>
        <taxon>Bacteria</taxon>
        <taxon>Pseudomonadati</taxon>
        <taxon>Myxococcota</taxon>
        <taxon>Myxococcia</taxon>
        <taxon>Myxococcales</taxon>
        <taxon>Cystobacterineae</taxon>
        <taxon>Anaeromyxobacteraceae</taxon>
        <taxon>Anaeromyxobacter</taxon>
    </lineage>
</organism>
<dbReference type="GO" id="GO:0004721">
    <property type="term" value="F:phosphoprotein phosphatase activity"/>
    <property type="evidence" value="ECO:0007669"/>
    <property type="project" value="UniProtKB-KW"/>
</dbReference>
<dbReference type="InterPro" id="IPR029021">
    <property type="entry name" value="Prot-tyrosine_phosphatase-like"/>
</dbReference>
<dbReference type="PROSITE" id="PS50054">
    <property type="entry name" value="TYR_PHOSPHATASE_DUAL"/>
    <property type="match status" value="1"/>
</dbReference>
<gene>
    <name evidence="5" type="ordered locus">A2cp1_2275</name>
</gene>
<dbReference type="InterPro" id="IPR016130">
    <property type="entry name" value="Tyr_Pase_AS"/>
</dbReference>
<keyword evidence="2" id="KW-0904">Protein phosphatase</keyword>
<dbReference type="HOGENOM" id="CLU_111999_0_0_7"/>
<feature type="domain" description="Tyrosine-protein phosphatase" evidence="3">
    <location>
        <begin position="3"/>
        <end position="147"/>
    </location>
</feature>
<evidence type="ECO:0000256" key="2">
    <source>
        <dbReference type="ARBA" id="ARBA00022912"/>
    </source>
</evidence>
<dbReference type="AlphaFoldDB" id="B8JA94"/>
<dbReference type="Gene3D" id="3.90.190.10">
    <property type="entry name" value="Protein tyrosine phosphatase superfamily"/>
    <property type="match status" value="1"/>
</dbReference>
<dbReference type="PROSITE" id="PS00383">
    <property type="entry name" value="TYR_PHOSPHATASE_1"/>
    <property type="match status" value="1"/>
</dbReference>
<dbReference type="InterPro" id="IPR020422">
    <property type="entry name" value="TYR_PHOSPHATASE_DUAL_dom"/>
</dbReference>
<dbReference type="RefSeq" id="WP_012633447.1">
    <property type="nucleotide sequence ID" value="NC_011891.1"/>
</dbReference>
<evidence type="ECO:0000256" key="1">
    <source>
        <dbReference type="ARBA" id="ARBA00022801"/>
    </source>
</evidence>